<dbReference type="InterPro" id="IPR029062">
    <property type="entry name" value="Class_I_gatase-like"/>
</dbReference>
<dbReference type="PANTHER" id="PTHR43418">
    <property type="entry name" value="MULTIFUNCTIONAL TRYPTOPHAN BIOSYNTHESIS PROTEIN-RELATED"/>
    <property type="match status" value="1"/>
</dbReference>
<comment type="caution">
    <text evidence="3">The sequence shown here is derived from an EMBL/GenBank/DDBJ whole genome shotgun (WGS) entry which is preliminary data.</text>
</comment>
<dbReference type="InterPro" id="IPR017926">
    <property type="entry name" value="GATASE"/>
</dbReference>
<dbReference type="Proteomes" id="UP000658258">
    <property type="component" value="Unassembled WGS sequence"/>
</dbReference>
<dbReference type="InterPro" id="IPR050472">
    <property type="entry name" value="Anth_synth/Amidotransfase"/>
</dbReference>
<evidence type="ECO:0000259" key="2">
    <source>
        <dbReference type="Pfam" id="PF00117"/>
    </source>
</evidence>
<dbReference type="PROSITE" id="PS51273">
    <property type="entry name" value="GATASE_TYPE_1"/>
    <property type="match status" value="1"/>
</dbReference>
<evidence type="ECO:0000256" key="1">
    <source>
        <dbReference type="ARBA" id="ARBA00022962"/>
    </source>
</evidence>
<dbReference type="Gene3D" id="3.40.50.880">
    <property type="match status" value="1"/>
</dbReference>
<keyword evidence="4" id="KW-1185">Reference proteome</keyword>
<reference evidence="4" key="1">
    <citation type="journal article" date="2019" name="Int. J. Syst. Evol. Microbiol.">
        <title>The Global Catalogue of Microorganisms (GCM) 10K type strain sequencing project: providing services to taxonomists for standard genome sequencing and annotation.</title>
        <authorList>
            <consortium name="The Broad Institute Genomics Platform"/>
            <consortium name="The Broad Institute Genome Sequencing Center for Infectious Disease"/>
            <person name="Wu L."/>
            <person name="Ma J."/>
        </authorList>
    </citation>
    <scope>NUCLEOTIDE SEQUENCE [LARGE SCALE GENOMIC DNA]</scope>
    <source>
        <strain evidence="4">CGMCC 1.15111</strain>
    </source>
</reference>
<organism evidence="3 4">
    <name type="scientific">Roseivirga thermotolerans</name>
    <dbReference type="NCBI Taxonomy" id="1758176"/>
    <lineage>
        <taxon>Bacteria</taxon>
        <taxon>Pseudomonadati</taxon>
        <taxon>Bacteroidota</taxon>
        <taxon>Cytophagia</taxon>
        <taxon>Cytophagales</taxon>
        <taxon>Roseivirgaceae</taxon>
        <taxon>Roseivirga</taxon>
    </lineage>
</organism>
<feature type="domain" description="Glutamine amidotransferase" evidence="2">
    <location>
        <begin position="3"/>
        <end position="182"/>
    </location>
</feature>
<dbReference type="Pfam" id="PF00117">
    <property type="entry name" value="GATase"/>
    <property type="match status" value="1"/>
</dbReference>
<protein>
    <submittedName>
        <fullName evidence="3">Glutamine amidotransferase</fullName>
    </submittedName>
</protein>
<dbReference type="InterPro" id="IPR006221">
    <property type="entry name" value="TrpG/PapA_dom"/>
</dbReference>
<name>A0ABQ3I4M7_9BACT</name>
<evidence type="ECO:0000313" key="3">
    <source>
        <dbReference type="EMBL" id="GHE53875.1"/>
    </source>
</evidence>
<accession>A0ABQ3I4M7</accession>
<dbReference type="EMBL" id="BNAG01000001">
    <property type="protein sequence ID" value="GHE53875.1"/>
    <property type="molecule type" value="Genomic_DNA"/>
</dbReference>
<dbReference type="SUPFAM" id="SSF52317">
    <property type="entry name" value="Class I glutamine amidotransferase-like"/>
    <property type="match status" value="1"/>
</dbReference>
<dbReference type="RefSeq" id="WP_189628652.1">
    <property type="nucleotide sequence ID" value="NZ_BNAG01000001.1"/>
</dbReference>
<keyword evidence="1 3" id="KW-0315">Glutamine amidotransferase</keyword>
<sequence>MILLIDNYDSFTYNLVDYFRQLGLEVVVKRNDEPFEEIVSETYQGVVLSPGPEKPQTAGQLMALTKYYLGKCPVLGICLGHQALGIHYGAQLVKAIRPMHGKISSIQHSGTGLFGQLPSKLAVVRYHSLVLAEVPKGFVATARTSEGELMAMENLNLMACGVQFHPEAILTEYGLQMLRNWVRFYNIV</sequence>
<proteinExistence type="predicted"/>
<dbReference type="NCBIfam" id="TIGR00566">
    <property type="entry name" value="trpG_papA"/>
    <property type="match status" value="1"/>
</dbReference>
<evidence type="ECO:0000313" key="4">
    <source>
        <dbReference type="Proteomes" id="UP000658258"/>
    </source>
</evidence>
<gene>
    <name evidence="3" type="ORF">GCM10011340_05490</name>
</gene>
<dbReference type="PRINTS" id="PR00096">
    <property type="entry name" value="GATASE"/>
</dbReference>
<dbReference type="PRINTS" id="PR00097">
    <property type="entry name" value="ANTSNTHASEII"/>
</dbReference>
<dbReference type="PRINTS" id="PR00099">
    <property type="entry name" value="CPSGATASE"/>
</dbReference>
<dbReference type="CDD" id="cd01743">
    <property type="entry name" value="GATase1_Anthranilate_Synthase"/>
    <property type="match status" value="1"/>
</dbReference>
<dbReference type="PANTHER" id="PTHR43418:SF4">
    <property type="entry name" value="MULTIFUNCTIONAL TRYPTOPHAN BIOSYNTHESIS PROTEIN"/>
    <property type="match status" value="1"/>
</dbReference>